<keyword evidence="3" id="KW-0813">Transport</keyword>
<dbReference type="STRING" id="4615.A0A199W466"/>
<dbReference type="InterPro" id="IPR007187">
    <property type="entry name" value="Nucleoporin_Nup133/Nup155_C"/>
</dbReference>
<name>A0A199W466_ANACO</name>
<comment type="similarity">
    <text evidence="2">Belongs to the non-repetitive/WGA-negative nucleoporin family.</text>
</comment>
<gene>
    <name evidence="8" type="ORF">ACMD2_12552</name>
</gene>
<dbReference type="Gene3D" id="1.20.58.1780">
    <property type="match status" value="1"/>
</dbReference>
<dbReference type="GO" id="GO:0006606">
    <property type="term" value="P:protein import into nucleus"/>
    <property type="evidence" value="ECO:0007669"/>
    <property type="project" value="TreeGrafter"/>
</dbReference>
<feature type="domain" description="Nucleoporin Nup133/Nup155-like C-terminal" evidence="6">
    <location>
        <begin position="593"/>
        <end position="1077"/>
    </location>
</feature>
<dbReference type="GO" id="GO:0036228">
    <property type="term" value="P:protein localization to nuclear inner membrane"/>
    <property type="evidence" value="ECO:0007669"/>
    <property type="project" value="TreeGrafter"/>
</dbReference>
<dbReference type="Gene3D" id="1.25.40.440">
    <property type="entry name" value="Nucleoporin, helical domain, central subdomain"/>
    <property type="match status" value="1"/>
</dbReference>
<dbReference type="InterPro" id="IPR004870">
    <property type="entry name" value="Nucleoporin_Nup155"/>
</dbReference>
<protein>
    <submittedName>
        <fullName evidence="8">Nuclear pore complex protein NUP155</fullName>
    </submittedName>
</protein>
<evidence type="ECO:0000256" key="1">
    <source>
        <dbReference type="ARBA" id="ARBA00004123"/>
    </source>
</evidence>
<dbReference type="FunFam" id="1.25.40.440:FF:000002">
    <property type="entry name" value="Nuclear pore complex protein NUP155"/>
    <property type="match status" value="1"/>
</dbReference>
<evidence type="ECO:0000313" key="9">
    <source>
        <dbReference type="Proteomes" id="UP000092600"/>
    </source>
</evidence>
<comment type="caution">
    <text evidence="8">The sequence shown here is derived from an EMBL/GenBank/DDBJ whole genome shotgun (WGS) entry which is preliminary data.</text>
</comment>
<keyword evidence="4" id="KW-0539">Nucleus</keyword>
<evidence type="ECO:0000256" key="5">
    <source>
        <dbReference type="SAM" id="MobiDB-lite"/>
    </source>
</evidence>
<dbReference type="GO" id="GO:0006405">
    <property type="term" value="P:RNA export from nucleus"/>
    <property type="evidence" value="ECO:0007669"/>
    <property type="project" value="TreeGrafter"/>
</dbReference>
<dbReference type="GO" id="GO:0017056">
    <property type="term" value="F:structural constituent of nuclear pore"/>
    <property type="evidence" value="ECO:0007669"/>
    <property type="project" value="InterPro"/>
</dbReference>
<evidence type="ECO:0000259" key="6">
    <source>
        <dbReference type="Pfam" id="PF03177"/>
    </source>
</evidence>
<dbReference type="PANTHER" id="PTHR10350:SF6">
    <property type="entry name" value="NUCLEAR PORE COMPLEX PROTEIN NUP155"/>
    <property type="match status" value="1"/>
</dbReference>
<dbReference type="EMBL" id="LSRQ01000319">
    <property type="protein sequence ID" value="OAY83700.1"/>
    <property type="molecule type" value="Genomic_DNA"/>
</dbReference>
<evidence type="ECO:0000256" key="3">
    <source>
        <dbReference type="ARBA" id="ARBA00022448"/>
    </source>
</evidence>
<feature type="domain" description="Nucleoporin Nup133/Nup155-like N-terminal" evidence="7">
    <location>
        <begin position="3"/>
        <end position="443"/>
    </location>
</feature>
<dbReference type="InterPro" id="IPR042537">
    <property type="entry name" value="Nucleoporin_Nup155_C_2"/>
</dbReference>
<accession>A0A199W466</accession>
<dbReference type="AlphaFoldDB" id="A0A199W466"/>
<proteinExistence type="inferred from homology"/>
<reference evidence="8 9" key="1">
    <citation type="journal article" date="2016" name="DNA Res.">
        <title>The draft genome of MD-2 pineapple using hybrid error correction of long reads.</title>
        <authorList>
            <person name="Redwan R.M."/>
            <person name="Saidin A."/>
            <person name="Kumar S.V."/>
        </authorList>
    </citation>
    <scope>NUCLEOTIDE SEQUENCE [LARGE SCALE GENOMIC DNA]</scope>
    <source>
        <strain evidence="9">cv. MD2</strain>
        <tissue evidence="8">Leaf</tissue>
    </source>
</reference>
<evidence type="ECO:0000256" key="4">
    <source>
        <dbReference type="ARBA" id="ARBA00023242"/>
    </source>
</evidence>
<sequence length="1219" mass="133664">WPSLVEVAETRELPPTLIERYNESGGEGTALCGIFSEIRRAWASVDNSLFLWRFDKWDGQCQEYNGEEQAICAVGLARTKPGIFVEAIQYLLVLATPVELILIGVCCTASGDGTDPYAEISLQPLPDYTVPSDGVTMTCIACTNNGHIFLAGRDGHIYEIEYTIGSGWHKRCRKVCLTGGLGSLLSRWVLPNALKFGAVDPAVDMVVDDERHIIYARTEGNKLQVYDLGVNGNGPLTKIAEEKNLTDPRETQYGGRRPAGPRSATRVSKPSIIHIAPLSLIESRRLNVTAVLSDGRRMYLSTSSPGGRTDSSQRPTCLKVVSMRPSPPLGVGGGLTFGAISIANRAQPEDLVLKVESAFYSVGTLVLSDSSAATMSSLLIVHNDSTIQSSIPSNYGMTAARSSRALRELVSSLPIEGRMLCAADILPLPDVAIIVHSLYADAEALAGLTESCEKACGKLWARGDLPTQHVLPRRRIIVFSTIGLMEVVLNRPVDILRRLFELSAPRSQMEDFFNRFGAGEAAAMCLLLAAKLVFAEENLISNTVAERAAEAFEDSGLVGMPQMDGVNAFSNTQTQAGGFSMGQVVQEAEPLFSGAHQGLCLCSSRLLFPVWEFPIVIVRGQSGPNAREGVVVCRLSSEAMKILESKIRSLENFLRFRRNKRRGLYGYVAGLGDYSGSILYGGVGSRSTTKISFAPQTRDVDSADRTALNKRQRVRAMECLRRLLRRSSEALFLLQLISHHNVTRLVQALDNTSCQKLVQLTFHQLVCSEEGDQLAMRLISALMEYYIGPDGRGTVDEISAKLRDGCPSYFNESDYKYYLAVECLERASITGSTDERETLARDAFNLLTRIPESAELSSICKRFENLRFYEAVVRLPLQKAQAIDQKGDAVNAKFDPRHRDAVIAQREQCYEIIMNALRSLKGVGPSGAQREFGTPSRLSASGSDLDQASRNKYIRQIIQLSVQWPDTAFHEYLYRTLIELGLENELLEYGGSDLVSFLQSAGRKPLQEAVSPATSLASGLHDVEGAIPSGHTKYLDLLARYYVLKGQHLLAAHVLYRLAERQCSNAEEAPTLEQRLTSGAELVGDEDIARALLAACRSAHETVLGVYDQLLSSGAILTSSNLRLRLLRSALAILRDWGMSVLTNKLGTTAAGASFVLGGGAFSLDRAAVLNQGIRDKILSLVNRYMTEVRRLALPQNQTEPVYRGFRELEERLLSPSSY</sequence>
<dbReference type="Proteomes" id="UP000092600">
    <property type="component" value="Unassembled WGS sequence"/>
</dbReference>
<dbReference type="Pfam" id="PF03177">
    <property type="entry name" value="Nucleoporin_C"/>
    <property type="match status" value="1"/>
</dbReference>
<dbReference type="Pfam" id="PF08801">
    <property type="entry name" value="Nucleoporin_N"/>
    <property type="match status" value="1"/>
</dbReference>
<dbReference type="GO" id="GO:0000972">
    <property type="term" value="P:transcription-dependent tethering of RNA polymerase II gene DNA at nuclear periphery"/>
    <property type="evidence" value="ECO:0007669"/>
    <property type="project" value="TreeGrafter"/>
</dbReference>
<evidence type="ECO:0000313" key="8">
    <source>
        <dbReference type="EMBL" id="OAY83700.1"/>
    </source>
</evidence>
<dbReference type="InterPro" id="IPR042533">
    <property type="entry name" value="Nucleoporin_Nup155_C_1"/>
</dbReference>
<dbReference type="PANTHER" id="PTHR10350">
    <property type="entry name" value="NUCLEAR PORE COMPLEX PROTEIN NUP155"/>
    <property type="match status" value="1"/>
</dbReference>
<dbReference type="InterPro" id="IPR014908">
    <property type="entry name" value="Nucleoporin_Nup133/Nup155_N"/>
</dbReference>
<dbReference type="FunFam" id="1.25.40.450:FF:000003">
    <property type="entry name" value="Nuclear pore complex protein NUP155"/>
    <property type="match status" value="1"/>
</dbReference>
<evidence type="ECO:0000256" key="2">
    <source>
        <dbReference type="ARBA" id="ARBA00007373"/>
    </source>
</evidence>
<dbReference type="GO" id="GO:0044611">
    <property type="term" value="C:nuclear pore inner ring"/>
    <property type="evidence" value="ECO:0007669"/>
    <property type="project" value="TreeGrafter"/>
</dbReference>
<organism evidence="8 9">
    <name type="scientific">Ananas comosus</name>
    <name type="common">Pineapple</name>
    <name type="synonym">Ananas ananas</name>
    <dbReference type="NCBI Taxonomy" id="4615"/>
    <lineage>
        <taxon>Eukaryota</taxon>
        <taxon>Viridiplantae</taxon>
        <taxon>Streptophyta</taxon>
        <taxon>Embryophyta</taxon>
        <taxon>Tracheophyta</taxon>
        <taxon>Spermatophyta</taxon>
        <taxon>Magnoliopsida</taxon>
        <taxon>Liliopsida</taxon>
        <taxon>Poales</taxon>
        <taxon>Bromeliaceae</taxon>
        <taxon>Bromelioideae</taxon>
        <taxon>Ananas</taxon>
    </lineage>
</organism>
<dbReference type="Gene3D" id="1.25.40.450">
    <property type="entry name" value="Nucleoporin, helical domain, N-terminal subdomain"/>
    <property type="match status" value="1"/>
</dbReference>
<comment type="subcellular location">
    <subcellularLocation>
        <location evidence="1">Nucleus</location>
    </subcellularLocation>
</comment>
<evidence type="ECO:0000259" key="7">
    <source>
        <dbReference type="Pfam" id="PF08801"/>
    </source>
</evidence>
<feature type="non-terminal residue" evidence="8">
    <location>
        <position position="1"/>
    </location>
</feature>
<feature type="region of interest" description="Disordered" evidence="5">
    <location>
        <begin position="246"/>
        <end position="266"/>
    </location>
</feature>